<organism evidence="1 2">
    <name type="scientific">Tepidibacter thalassicus DSM 15285</name>
    <dbReference type="NCBI Taxonomy" id="1123350"/>
    <lineage>
        <taxon>Bacteria</taxon>
        <taxon>Bacillati</taxon>
        <taxon>Bacillota</taxon>
        <taxon>Clostridia</taxon>
        <taxon>Peptostreptococcales</taxon>
        <taxon>Peptostreptococcaceae</taxon>
        <taxon>Tepidibacter</taxon>
    </lineage>
</organism>
<proteinExistence type="predicted"/>
<evidence type="ECO:0000313" key="2">
    <source>
        <dbReference type="Proteomes" id="UP000242520"/>
    </source>
</evidence>
<sequence length="66" mass="7950">MDYKNLLGLELEEVENILKRKNITYVIREIRGHKDKETLKIPRVIMVKEKDNIIELVITYFSDFLK</sequence>
<dbReference type="RefSeq" id="WP_072723037.1">
    <property type="nucleotide sequence ID" value="NZ_FQXH01000005.1"/>
</dbReference>
<accession>A0A1M5NWQ3</accession>
<gene>
    <name evidence="1" type="ORF">SAMN02744040_00237</name>
</gene>
<dbReference type="Proteomes" id="UP000242520">
    <property type="component" value="Unassembled WGS sequence"/>
</dbReference>
<keyword evidence="2" id="KW-1185">Reference proteome</keyword>
<dbReference type="EMBL" id="FQXH01000005">
    <property type="protein sequence ID" value="SHG93413.1"/>
    <property type="molecule type" value="Genomic_DNA"/>
</dbReference>
<protein>
    <submittedName>
        <fullName evidence="1">Uncharacterized protein</fullName>
    </submittedName>
</protein>
<dbReference type="AlphaFoldDB" id="A0A1M5NWQ3"/>
<dbReference type="OrthoDB" id="1757299at2"/>
<name>A0A1M5NWQ3_9FIRM</name>
<dbReference type="STRING" id="1123350.SAMN02744040_00237"/>
<reference evidence="2" key="1">
    <citation type="submission" date="2016-11" db="EMBL/GenBank/DDBJ databases">
        <authorList>
            <person name="Varghese N."/>
            <person name="Submissions S."/>
        </authorList>
    </citation>
    <scope>NUCLEOTIDE SEQUENCE [LARGE SCALE GENOMIC DNA]</scope>
    <source>
        <strain evidence="2">DSM 15285</strain>
    </source>
</reference>
<evidence type="ECO:0000313" key="1">
    <source>
        <dbReference type="EMBL" id="SHG93413.1"/>
    </source>
</evidence>